<evidence type="ECO:0000313" key="2">
    <source>
        <dbReference type="Proteomes" id="UP000192726"/>
    </source>
</evidence>
<sequence length="99" mass="10459">MTTTRTCEACGTQLSARDGRAGRLRAVGRTGNGELWAVGGKGAAPVALRWDAQHGRWARAADPGVVVRGLATVPKSEELWIAGIARHGDLRPVITRMAS</sequence>
<dbReference type="EMBL" id="CP020569">
    <property type="protein sequence ID" value="ARF53584.1"/>
    <property type="molecule type" value="Genomic_DNA"/>
</dbReference>
<keyword evidence="2" id="KW-1185">Reference proteome</keyword>
<reference evidence="1 2" key="1">
    <citation type="submission" date="2017-04" db="EMBL/GenBank/DDBJ databases">
        <title>Complete Genome Sequence of Streptomyces gilvosporeus F607, a Capable Producer of Natamycin.</title>
        <authorList>
            <person name="Zong G."/>
            <person name="Zhong C."/>
            <person name="Fu J."/>
            <person name="Qin R."/>
            <person name="Cao G."/>
        </authorList>
    </citation>
    <scope>NUCLEOTIDE SEQUENCE [LARGE SCALE GENOMIC DNA]</scope>
    <source>
        <strain evidence="1 2">F607</strain>
    </source>
</reference>
<dbReference type="RefSeq" id="WP_083103374.1">
    <property type="nucleotide sequence ID" value="NZ_CP020569.1"/>
</dbReference>
<accession>A0A1V0TKX5</accession>
<dbReference type="AlphaFoldDB" id="A0A1V0TKX5"/>
<proteinExistence type="predicted"/>
<dbReference type="KEGG" id="sgv:B1H19_04805"/>
<evidence type="ECO:0000313" key="1">
    <source>
        <dbReference type="EMBL" id="ARF53584.1"/>
    </source>
</evidence>
<protein>
    <submittedName>
        <fullName evidence="1">Uncharacterized protein</fullName>
    </submittedName>
</protein>
<dbReference type="OrthoDB" id="3454650at2"/>
<dbReference type="Proteomes" id="UP000192726">
    <property type="component" value="Chromosome"/>
</dbReference>
<dbReference type="STRING" id="553510.B1H19_04805"/>
<organism evidence="1 2">
    <name type="scientific">Streptomyces gilvosporeus</name>
    <dbReference type="NCBI Taxonomy" id="553510"/>
    <lineage>
        <taxon>Bacteria</taxon>
        <taxon>Bacillati</taxon>
        <taxon>Actinomycetota</taxon>
        <taxon>Actinomycetes</taxon>
        <taxon>Kitasatosporales</taxon>
        <taxon>Streptomycetaceae</taxon>
        <taxon>Streptomyces</taxon>
    </lineage>
</organism>
<gene>
    <name evidence="1" type="ORF">B1H19_04805</name>
</gene>
<name>A0A1V0TKX5_9ACTN</name>